<dbReference type="SUPFAM" id="SSF53474">
    <property type="entry name" value="alpha/beta-Hydrolases"/>
    <property type="match status" value="1"/>
</dbReference>
<dbReference type="Proteomes" id="UP001056255">
    <property type="component" value="Chromosome I"/>
</dbReference>
<keyword evidence="3" id="KW-1185">Reference proteome</keyword>
<evidence type="ECO:0000313" key="3">
    <source>
        <dbReference type="Proteomes" id="UP001056255"/>
    </source>
</evidence>
<sequence length="347" mass="37995">MKTITNALVVSALLFSTATFANNDKADPLPQLGADSETVTVSGLSSGGAMAVQYSVAYSSEVKGVGVIAGIPYDCVNVLSFDPEDPLANMNSITRAFHCMEKGANVDSLLSLTKKREKDGKIDDITNIANQKVWLFSGTEDPTVKPVTMKAVNEYYEQVNMGDNINFVDTVPAGHAFVTDEFGSECNTTQSPYINNCNYDSAGEMLSWIVGPLKEKAPEKPGKLHVFDQRPFFTSTLTSMDDQGFVFVPDNCTTGSSCKVHVAFHGCQQNKGTIGDEYAKEVGINQWADANNIIVLYPQAKTRQIINPNGCWDWWGYTRYDYSFKSGPQMNAVNKMVKHLLQNPNAS</sequence>
<dbReference type="InterPro" id="IPR029058">
    <property type="entry name" value="AB_hydrolase_fold"/>
</dbReference>
<organism evidence="2 3">
    <name type="scientific">Grimontia kaedaensis</name>
    <dbReference type="NCBI Taxonomy" id="2872157"/>
    <lineage>
        <taxon>Bacteria</taxon>
        <taxon>Pseudomonadati</taxon>
        <taxon>Pseudomonadota</taxon>
        <taxon>Gammaproteobacteria</taxon>
        <taxon>Vibrionales</taxon>
        <taxon>Vibrionaceae</taxon>
        <taxon>Grimontia</taxon>
    </lineage>
</organism>
<dbReference type="EMBL" id="CP082275">
    <property type="protein sequence ID" value="USH01354.1"/>
    <property type="molecule type" value="Genomic_DNA"/>
</dbReference>
<keyword evidence="1" id="KW-0732">Signal</keyword>
<proteinExistence type="predicted"/>
<dbReference type="PANTHER" id="PTHR42972:SF8">
    <property type="entry name" value="POLYHYDROXYBUTYRATE DEPOLYMERASE"/>
    <property type="match status" value="1"/>
</dbReference>
<name>A0ABY4WS07_9GAMM</name>
<accession>A0ABY4WS07</accession>
<evidence type="ECO:0000313" key="2">
    <source>
        <dbReference type="EMBL" id="USH01354.1"/>
    </source>
</evidence>
<dbReference type="PANTHER" id="PTHR42972">
    <property type="entry name" value="TOL-PAL SYSTEM PROTEIN TOLB"/>
    <property type="match status" value="1"/>
</dbReference>
<evidence type="ECO:0000256" key="1">
    <source>
        <dbReference type="SAM" id="SignalP"/>
    </source>
</evidence>
<dbReference type="RefSeq" id="WP_251875607.1">
    <property type="nucleotide sequence ID" value="NZ_CP082275.1"/>
</dbReference>
<reference evidence="2" key="1">
    <citation type="submission" date="2021-08" db="EMBL/GenBank/DDBJ databases">
        <authorList>
            <person name="Sakaguchi M."/>
            <person name="Kikuchi T."/>
            <person name="Urbanczyk H."/>
        </authorList>
    </citation>
    <scope>NUCLEOTIDE SEQUENCE</scope>
    <source>
        <strain evidence="2">020920N</strain>
    </source>
</reference>
<feature type="signal peptide" evidence="1">
    <location>
        <begin position="1"/>
        <end position="21"/>
    </location>
</feature>
<gene>
    <name evidence="2" type="ORF">K6Q96_10515</name>
</gene>
<dbReference type="Gene3D" id="3.40.50.1820">
    <property type="entry name" value="alpha/beta hydrolase"/>
    <property type="match status" value="2"/>
</dbReference>
<protein>
    <submittedName>
        <fullName evidence="2">PHB depolymerase family esterase</fullName>
    </submittedName>
</protein>
<feature type="chain" id="PRO_5045267817" evidence="1">
    <location>
        <begin position="22"/>
        <end position="347"/>
    </location>
</feature>